<keyword evidence="5 7" id="KW-1133">Transmembrane helix</keyword>
<dbReference type="Pfam" id="PF07681">
    <property type="entry name" value="DoxX"/>
    <property type="match status" value="1"/>
</dbReference>
<dbReference type="KEGG" id="jli:EXU32_12700"/>
<dbReference type="GO" id="GO:0005886">
    <property type="term" value="C:plasma membrane"/>
    <property type="evidence" value="ECO:0007669"/>
    <property type="project" value="UniProtKB-SubCell"/>
</dbReference>
<dbReference type="EMBL" id="CP036164">
    <property type="protein sequence ID" value="QBF47033.1"/>
    <property type="molecule type" value="Genomic_DNA"/>
</dbReference>
<feature type="transmembrane region" description="Helical" evidence="7">
    <location>
        <begin position="9"/>
        <end position="26"/>
    </location>
</feature>
<evidence type="ECO:0000256" key="7">
    <source>
        <dbReference type="SAM" id="Phobius"/>
    </source>
</evidence>
<keyword evidence="6 7" id="KW-0472">Membrane</keyword>
<keyword evidence="4 7" id="KW-0812">Transmembrane</keyword>
<dbReference type="PANTHER" id="PTHR33452:SF1">
    <property type="entry name" value="INNER MEMBRANE PROTEIN YPHA-RELATED"/>
    <property type="match status" value="1"/>
</dbReference>
<evidence type="ECO:0000313" key="9">
    <source>
        <dbReference type="Proteomes" id="UP000290408"/>
    </source>
</evidence>
<keyword evidence="9" id="KW-1185">Reference proteome</keyword>
<dbReference type="AlphaFoldDB" id="A0A4P6MZ62"/>
<feature type="transmembrane region" description="Helical" evidence="7">
    <location>
        <begin position="106"/>
        <end position="127"/>
    </location>
</feature>
<accession>A0A4P6MZ62</accession>
<organism evidence="8 9">
    <name type="scientific">Janibacter limosus</name>
    <dbReference type="NCBI Taxonomy" id="53458"/>
    <lineage>
        <taxon>Bacteria</taxon>
        <taxon>Bacillati</taxon>
        <taxon>Actinomycetota</taxon>
        <taxon>Actinomycetes</taxon>
        <taxon>Micrococcales</taxon>
        <taxon>Intrasporangiaceae</taxon>
        <taxon>Janibacter</taxon>
    </lineage>
</organism>
<sequence length="150" mass="15310">MRRHQIDSALLVLRVVAGLTIFLHGWQKLTTAGFGGVGEMFAGMGVPLAGVSGPLTLVIEVVGGILVVLGLATRVVGAVYALVMLGALFIVHLAAGFFVAEGGYELVLLLGAVAAALALAGPGAWSLDAVLAGRRGRAVVDAPERERVEA</sequence>
<evidence type="ECO:0000256" key="3">
    <source>
        <dbReference type="ARBA" id="ARBA00022475"/>
    </source>
</evidence>
<evidence type="ECO:0000256" key="1">
    <source>
        <dbReference type="ARBA" id="ARBA00004651"/>
    </source>
</evidence>
<dbReference type="Proteomes" id="UP000290408">
    <property type="component" value="Chromosome"/>
</dbReference>
<comment type="similarity">
    <text evidence="2">Belongs to the DoxX family.</text>
</comment>
<keyword evidence="3" id="KW-1003">Cell membrane</keyword>
<protein>
    <submittedName>
        <fullName evidence="8">DoxX family protein</fullName>
    </submittedName>
</protein>
<feature type="transmembrane region" description="Helical" evidence="7">
    <location>
        <begin position="46"/>
        <end position="72"/>
    </location>
</feature>
<evidence type="ECO:0000256" key="4">
    <source>
        <dbReference type="ARBA" id="ARBA00022692"/>
    </source>
</evidence>
<evidence type="ECO:0000256" key="2">
    <source>
        <dbReference type="ARBA" id="ARBA00006679"/>
    </source>
</evidence>
<dbReference type="OrthoDB" id="1122432at2"/>
<comment type="subcellular location">
    <subcellularLocation>
        <location evidence="1">Cell membrane</location>
        <topology evidence="1">Multi-pass membrane protein</topology>
    </subcellularLocation>
</comment>
<gene>
    <name evidence="8" type="ORF">EXU32_12700</name>
</gene>
<evidence type="ECO:0000256" key="6">
    <source>
        <dbReference type="ARBA" id="ARBA00023136"/>
    </source>
</evidence>
<evidence type="ECO:0000256" key="5">
    <source>
        <dbReference type="ARBA" id="ARBA00022989"/>
    </source>
</evidence>
<dbReference type="InterPro" id="IPR032808">
    <property type="entry name" value="DoxX"/>
</dbReference>
<proteinExistence type="inferred from homology"/>
<reference evidence="8 9" key="1">
    <citation type="submission" date="2019-02" db="EMBL/GenBank/DDBJ databases">
        <title>Genomic data mining of an Antarctic deep-sea actinobacterium, Janibacterlimosus P3-3-X1.</title>
        <authorList>
            <person name="Liao L."/>
            <person name="Chen B."/>
        </authorList>
    </citation>
    <scope>NUCLEOTIDE SEQUENCE [LARGE SCALE GENOMIC DNA]</scope>
    <source>
        <strain evidence="8 9">P3-3-X1</strain>
    </source>
</reference>
<name>A0A4P6MZ62_9MICO</name>
<dbReference type="InterPro" id="IPR051907">
    <property type="entry name" value="DoxX-like_oxidoreductase"/>
</dbReference>
<feature type="transmembrane region" description="Helical" evidence="7">
    <location>
        <begin position="79"/>
        <end position="100"/>
    </location>
</feature>
<dbReference type="RefSeq" id="WP_130630236.1">
    <property type="nucleotide sequence ID" value="NZ_CP036164.1"/>
</dbReference>
<evidence type="ECO:0000313" key="8">
    <source>
        <dbReference type="EMBL" id="QBF47033.1"/>
    </source>
</evidence>
<dbReference type="PANTHER" id="PTHR33452">
    <property type="entry name" value="OXIDOREDUCTASE CATD-RELATED"/>
    <property type="match status" value="1"/>
</dbReference>